<reference evidence="3" key="2">
    <citation type="submission" date="2015-08" db="UniProtKB">
        <authorList>
            <consortium name="WormBaseParasite"/>
        </authorList>
    </citation>
    <scope>IDENTIFICATION</scope>
</reference>
<reference evidence="2" key="1">
    <citation type="submission" date="2014-07" db="EMBL/GenBank/DDBJ databases">
        <authorList>
            <person name="Martin A.A"/>
            <person name="De Silva N."/>
        </authorList>
    </citation>
    <scope>NUCLEOTIDE SEQUENCE</scope>
</reference>
<evidence type="ECO:0000313" key="3">
    <source>
        <dbReference type="WBParaSite" id="SVE_1157500.1"/>
    </source>
</evidence>
<feature type="transmembrane region" description="Helical" evidence="1">
    <location>
        <begin position="24"/>
        <end position="48"/>
    </location>
</feature>
<sequence>MLNFTRHSGVIDFYNSYPKGPSHIGAYNIFSTVTIFCMLVMSIIILLMSMKFNCRKGKVIKFINNVENLHVDKDTALDLDVISLGKDGTCKSQKLNYIEKSPVTVDYSKTFPSTPTP</sequence>
<evidence type="ECO:0000313" key="2">
    <source>
        <dbReference type="Proteomes" id="UP000035680"/>
    </source>
</evidence>
<keyword evidence="1" id="KW-0472">Membrane</keyword>
<keyword evidence="1" id="KW-1133">Transmembrane helix</keyword>
<evidence type="ECO:0000256" key="1">
    <source>
        <dbReference type="SAM" id="Phobius"/>
    </source>
</evidence>
<name>A0A0K0FQ89_STRVS</name>
<keyword evidence="1" id="KW-0812">Transmembrane</keyword>
<dbReference type="WBParaSite" id="SVE_1157500.1">
    <property type="protein sequence ID" value="SVE_1157500.1"/>
    <property type="gene ID" value="SVE_1157500"/>
</dbReference>
<organism evidence="2 3">
    <name type="scientific">Strongyloides venezuelensis</name>
    <name type="common">Threadworm</name>
    <dbReference type="NCBI Taxonomy" id="75913"/>
    <lineage>
        <taxon>Eukaryota</taxon>
        <taxon>Metazoa</taxon>
        <taxon>Ecdysozoa</taxon>
        <taxon>Nematoda</taxon>
        <taxon>Chromadorea</taxon>
        <taxon>Rhabditida</taxon>
        <taxon>Tylenchina</taxon>
        <taxon>Panagrolaimomorpha</taxon>
        <taxon>Strongyloidoidea</taxon>
        <taxon>Strongyloididae</taxon>
        <taxon>Strongyloides</taxon>
    </lineage>
</organism>
<dbReference type="AlphaFoldDB" id="A0A0K0FQ89"/>
<protein>
    <submittedName>
        <fullName evidence="3">Transmembrane protein</fullName>
    </submittedName>
</protein>
<keyword evidence="2" id="KW-1185">Reference proteome</keyword>
<proteinExistence type="predicted"/>
<dbReference type="Proteomes" id="UP000035680">
    <property type="component" value="Unassembled WGS sequence"/>
</dbReference>
<accession>A0A0K0FQ89</accession>